<proteinExistence type="predicted"/>
<keyword evidence="1" id="KW-1185">Reference proteome</keyword>
<evidence type="ECO:0000313" key="2">
    <source>
        <dbReference type="WBParaSite" id="maker-unitig_7694-snap-gene-0.5-mRNA-1"/>
    </source>
</evidence>
<protein>
    <submittedName>
        <fullName evidence="2">Uncharacterized protein</fullName>
    </submittedName>
</protein>
<sequence length="100" mass="11255">MRRSKLSVRHIEFPLCNRGNSFDNRNNYGKKRRMTDEMSTTAVAAGRATASPRLKAAVIRMNTSSQLTAAFTELAFNQSTPGFEFDNATNRLHCLDGRAW</sequence>
<dbReference type="Proteomes" id="UP000095280">
    <property type="component" value="Unplaced"/>
</dbReference>
<reference evidence="2" key="1">
    <citation type="submission" date="2016-11" db="UniProtKB">
        <authorList>
            <consortium name="WormBaseParasite"/>
        </authorList>
    </citation>
    <scope>IDENTIFICATION</scope>
</reference>
<dbReference type="AlphaFoldDB" id="A0A1I8FTL7"/>
<name>A0A1I8FTL7_9PLAT</name>
<accession>A0A1I8FTL7</accession>
<organism evidence="1 2">
    <name type="scientific">Macrostomum lignano</name>
    <dbReference type="NCBI Taxonomy" id="282301"/>
    <lineage>
        <taxon>Eukaryota</taxon>
        <taxon>Metazoa</taxon>
        <taxon>Spiralia</taxon>
        <taxon>Lophotrochozoa</taxon>
        <taxon>Platyhelminthes</taxon>
        <taxon>Rhabditophora</taxon>
        <taxon>Macrostomorpha</taxon>
        <taxon>Macrostomida</taxon>
        <taxon>Macrostomidae</taxon>
        <taxon>Macrostomum</taxon>
    </lineage>
</organism>
<dbReference type="WBParaSite" id="maker-unitig_7694-snap-gene-0.5-mRNA-1">
    <property type="protein sequence ID" value="maker-unitig_7694-snap-gene-0.5-mRNA-1"/>
    <property type="gene ID" value="maker-unitig_7694-snap-gene-0.5"/>
</dbReference>
<evidence type="ECO:0000313" key="1">
    <source>
        <dbReference type="Proteomes" id="UP000095280"/>
    </source>
</evidence>